<protein>
    <submittedName>
        <fullName evidence="1">Uncharacterized protein</fullName>
    </submittedName>
</protein>
<proteinExistence type="predicted"/>
<dbReference type="EMBL" id="CM046125">
    <property type="protein sequence ID" value="KAI8422923.1"/>
    <property type="molecule type" value="Genomic_DNA"/>
</dbReference>
<evidence type="ECO:0000313" key="2">
    <source>
        <dbReference type="Proteomes" id="UP001064048"/>
    </source>
</evidence>
<organism evidence="1 2">
    <name type="scientific">Choristoneura fumiferana</name>
    <name type="common">Spruce budworm moth</name>
    <name type="synonym">Archips fumiferana</name>
    <dbReference type="NCBI Taxonomy" id="7141"/>
    <lineage>
        <taxon>Eukaryota</taxon>
        <taxon>Metazoa</taxon>
        <taxon>Ecdysozoa</taxon>
        <taxon>Arthropoda</taxon>
        <taxon>Hexapoda</taxon>
        <taxon>Insecta</taxon>
        <taxon>Pterygota</taxon>
        <taxon>Neoptera</taxon>
        <taxon>Endopterygota</taxon>
        <taxon>Lepidoptera</taxon>
        <taxon>Glossata</taxon>
        <taxon>Ditrysia</taxon>
        <taxon>Tortricoidea</taxon>
        <taxon>Tortricidae</taxon>
        <taxon>Tortricinae</taxon>
        <taxon>Choristoneura</taxon>
    </lineage>
</organism>
<sequence length="95" mass="10509">MNSQGDEDEKHPVTKHHNRPQTRERATRLARGAGLAACARAALFTAAAADAVTLFSNYDSPIFNSKFPSKNFNAAILEKYSVTTSQQNKVKREEN</sequence>
<keyword evidence="2" id="KW-1185">Reference proteome</keyword>
<dbReference type="Proteomes" id="UP001064048">
    <property type="component" value="Chromosome 25"/>
</dbReference>
<evidence type="ECO:0000313" key="1">
    <source>
        <dbReference type="EMBL" id="KAI8422923.1"/>
    </source>
</evidence>
<accession>A0ACC0JFP2</accession>
<comment type="caution">
    <text evidence="1">The sequence shown here is derived from an EMBL/GenBank/DDBJ whole genome shotgun (WGS) entry which is preliminary data.</text>
</comment>
<reference evidence="1 2" key="1">
    <citation type="journal article" date="2022" name="Genome Biol. Evol.">
        <title>The Spruce Budworm Genome: Reconstructing the Evolutionary History of Antifreeze Proteins.</title>
        <authorList>
            <person name="Beliveau C."/>
            <person name="Gagne P."/>
            <person name="Picq S."/>
            <person name="Vernygora O."/>
            <person name="Keeling C.I."/>
            <person name="Pinkney K."/>
            <person name="Doucet D."/>
            <person name="Wen F."/>
            <person name="Johnston J.S."/>
            <person name="Maaroufi H."/>
            <person name="Boyle B."/>
            <person name="Laroche J."/>
            <person name="Dewar K."/>
            <person name="Juretic N."/>
            <person name="Blackburn G."/>
            <person name="Nisole A."/>
            <person name="Brunet B."/>
            <person name="Brandao M."/>
            <person name="Lumley L."/>
            <person name="Duan J."/>
            <person name="Quan G."/>
            <person name="Lucarotti C.J."/>
            <person name="Roe A.D."/>
            <person name="Sperling F.A.H."/>
            <person name="Levesque R.C."/>
            <person name="Cusson M."/>
        </authorList>
    </citation>
    <scope>NUCLEOTIDE SEQUENCE [LARGE SCALE GENOMIC DNA]</scope>
    <source>
        <strain evidence="1">Glfc:IPQL:Cfum</strain>
    </source>
</reference>
<name>A0ACC0JFP2_CHOFU</name>
<gene>
    <name evidence="1" type="ORF">MSG28_014030</name>
</gene>